<evidence type="ECO:0000256" key="11">
    <source>
        <dbReference type="PIRSR" id="PIRSR602401-1"/>
    </source>
</evidence>
<accession>A0AAW2P7M8</accession>
<keyword evidence="7 12" id="KW-0560">Oxidoreductase</keyword>
<evidence type="ECO:0000256" key="9">
    <source>
        <dbReference type="ARBA" id="ARBA00023033"/>
    </source>
</evidence>
<evidence type="ECO:0000256" key="6">
    <source>
        <dbReference type="ARBA" id="ARBA00022989"/>
    </source>
</evidence>
<keyword evidence="9 12" id="KW-0503">Monooxygenase</keyword>
<organism evidence="13">
    <name type="scientific">Sesamum calycinum</name>
    <dbReference type="NCBI Taxonomy" id="2727403"/>
    <lineage>
        <taxon>Eukaryota</taxon>
        <taxon>Viridiplantae</taxon>
        <taxon>Streptophyta</taxon>
        <taxon>Embryophyta</taxon>
        <taxon>Tracheophyta</taxon>
        <taxon>Spermatophyta</taxon>
        <taxon>Magnoliopsida</taxon>
        <taxon>eudicotyledons</taxon>
        <taxon>Gunneridae</taxon>
        <taxon>Pentapetalae</taxon>
        <taxon>asterids</taxon>
        <taxon>lamiids</taxon>
        <taxon>Lamiales</taxon>
        <taxon>Pedaliaceae</taxon>
        <taxon>Sesamum</taxon>
    </lineage>
</organism>
<dbReference type="PANTHER" id="PTHR47947">
    <property type="entry name" value="CYTOCHROME P450 82C3-RELATED"/>
    <property type="match status" value="1"/>
</dbReference>
<dbReference type="PRINTS" id="PR00385">
    <property type="entry name" value="P450"/>
</dbReference>
<name>A0AAW2P7M8_9LAMI</name>
<dbReference type="AlphaFoldDB" id="A0AAW2P7M8"/>
<comment type="similarity">
    <text evidence="12">Belongs to the cytochrome P450 family.</text>
</comment>
<gene>
    <name evidence="13" type="ORF">Scaly_1582400</name>
</gene>
<dbReference type="Pfam" id="PF00067">
    <property type="entry name" value="p450"/>
    <property type="match status" value="1"/>
</dbReference>
<dbReference type="GO" id="GO:0016705">
    <property type="term" value="F:oxidoreductase activity, acting on paired donors, with incorporation or reduction of molecular oxygen"/>
    <property type="evidence" value="ECO:0007669"/>
    <property type="project" value="InterPro"/>
</dbReference>
<keyword evidence="4" id="KW-0812">Transmembrane</keyword>
<keyword evidence="10" id="KW-0472">Membrane</keyword>
<evidence type="ECO:0000256" key="10">
    <source>
        <dbReference type="ARBA" id="ARBA00023136"/>
    </source>
</evidence>
<dbReference type="GO" id="GO:0005506">
    <property type="term" value="F:iron ion binding"/>
    <property type="evidence" value="ECO:0007669"/>
    <property type="project" value="InterPro"/>
</dbReference>
<dbReference type="PROSITE" id="PS00086">
    <property type="entry name" value="CYTOCHROME_P450"/>
    <property type="match status" value="1"/>
</dbReference>
<dbReference type="SUPFAM" id="SSF48264">
    <property type="entry name" value="Cytochrome P450"/>
    <property type="match status" value="1"/>
</dbReference>
<evidence type="ECO:0000256" key="1">
    <source>
        <dbReference type="ARBA" id="ARBA00001971"/>
    </source>
</evidence>
<comment type="subcellular location">
    <subcellularLocation>
        <location evidence="2">Membrane</location>
        <topology evidence="2">Single-pass membrane protein</topology>
    </subcellularLocation>
</comment>
<evidence type="ECO:0000256" key="12">
    <source>
        <dbReference type="RuleBase" id="RU000461"/>
    </source>
</evidence>
<evidence type="ECO:0000313" key="13">
    <source>
        <dbReference type="EMBL" id="KAL0351937.1"/>
    </source>
</evidence>
<keyword evidence="5 11" id="KW-0479">Metal-binding</keyword>
<dbReference type="PRINTS" id="PR00463">
    <property type="entry name" value="EP450I"/>
</dbReference>
<reference evidence="13" key="1">
    <citation type="submission" date="2020-06" db="EMBL/GenBank/DDBJ databases">
        <authorList>
            <person name="Li T."/>
            <person name="Hu X."/>
            <person name="Zhang T."/>
            <person name="Song X."/>
            <person name="Zhang H."/>
            <person name="Dai N."/>
            <person name="Sheng W."/>
            <person name="Hou X."/>
            <person name="Wei L."/>
        </authorList>
    </citation>
    <scope>NUCLEOTIDE SEQUENCE</scope>
    <source>
        <strain evidence="13">KEN8</strain>
        <tissue evidence="13">Leaf</tissue>
    </source>
</reference>
<dbReference type="InterPro" id="IPR002401">
    <property type="entry name" value="Cyt_P450_E_grp-I"/>
</dbReference>
<comment type="caution">
    <text evidence="13">The sequence shown here is derived from an EMBL/GenBank/DDBJ whole genome shotgun (WGS) entry which is preliminary data.</text>
</comment>
<dbReference type="GO" id="GO:0004497">
    <property type="term" value="F:monooxygenase activity"/>
    <property type="evidence" value="ECO:0007669"/>
    <property type="project" value="UniProtKB-KW"/>
</dbReference>
<evidence type="ECO:0000256" key="7">
    <source>
        <dbReference type="ARBA" id="ARBA00023002"/>
    </source>
</evidence>
<sequence length="432" mass="49540">MACNWPPAFAFRAGATSHHPVRHGRQIRSDFPYSFGRAHRADREQLGNSKRMLHHQRYDLLRSAQNCGDSTYELRFRHVRTREIRPVLAELRKISVQKLLSSSKIETLGHLYVAEIRALMRSLYNSCVDRKAPTPLEMRKSFGDLNLKVMVRVVAGNIIGSEDEGSGRLMRNGWLDWLGGISRPFRKTGKDIDSLLQGWLEQHKKHRTTSDRDESFMAEMMRVADEIAGKFPEYDADTITKATCQTMMLGGSDTTTVTLTWALCLLLNNQDTLRRAQEELDKHIGKERLVKESDIENLPYIQAIIKETLRIQPSAPLLPPRESVNDCTVAGYYIPAGTRLMVNIWKLHRDPQVWDDPLEFRPERFLAKHKEVDVQGKNFELLPFGGGRRICPGISFGLRFMELTLASFLHGFEIEKFQMRRSIGQALLVRPI</sequence>
<dbReference type="GO" id="GO:0016020">
    <property type="term" value="C:membrane"/>
    <property type="evidence" value="ECO:0007669"/>
    <property type="project" value="UniProtKB-SubCell"/>
</dbReference>
<dbReference type="GO" id="GO:0020037">
    <property type="term" value="F:heme binding"/>
    <property type="evidence" value="ECO:0007669"/>
    <property type="project" value="InterPro"/>
</dbReference>
<reference evidence="13" key="2">
    <citation type="journal article" date="2024" name="Plant">
        <title>Genomic evolution and insights into agronomic trait innovations of Sesamum species.</title>
        <authorList>
            <person name="Miao H."/>
            <person name="Wang L."/>
            <person name="Qu L."/>
            <person name="Liu H."/>
            <person name="Sun Y."/>
            <person name="Le M."/>
            <person name="Wang Q."/>
            <person name="Wei S."/>
            <person name="Zheng Y."/>
            <person name="Lin W."/>
            <person name="Duan Y."/>
            <person name="Cao H."/>
            <person name="Xiong S."/>
            <person name="Wang X."/>
            <person name="Wei L."/>
            <person name="Li C."/>
            <person name="Ma Q."/>
            <person name="Ju M."/>
            <person name="Zhao R."/>
            <person name="Li G."/>
            <person name="Mu C."/>
            <person name="Tian Q."/>
            <person name="Mei H."/>
            <person name="Zhang T."/>
            <person name="Gao T."/>
            <person name="Zhang H."/>
        </authorList>
    </citation>
    <scope>NUCLEOTIDE SEQUENCE</scope>
    <source>
        <strain evidence="13">KEN8</strain>
    </source>
</reference>
<evidence type="ECO:0000256" key="5">
    <source>
        <dbReference type="ARBA" id="ARBA00022723"/>
    </source>
</evidence>
<evidence type="ECO:0000256" key="2">
    <source>
        <dbReference type="ARBA" id="ARBA00004167"/>
    </source>
</evidence>
<comment type="cofactor">
    <cofactor evidence="1 11">
        <name>heme</name>
        <dbReference type="ChEBI" id="CHEBI:30413"/>
    </cofactor>
</comment>
<dbReference type="InterPro" id="IPR050651">
    <property type="entry name" value="Plant_Cytochrome_P450_Monoox"/>
</dbReference>
<dbReference type="EMBL" id="JACGWM010000009">
    <property type="protein sequence ID" value="KAL0351937.1"/>
    <property type="molecule type" value="Genomic_DNA"/>
</dbReference>
<dbReference type="Gene3D" id="1.10.630.10">
    <property type="entry name" value="Cytochrome P450"/>
    <property type="match status" value="1"/>
</dbReference>
<dbReference type="InterPro" id="IPR036396">
    <property type="entry name" value="Cyt_P450_sf"/>
</dbReference>
<protein>
    <submittedName>
        <fullName evidence="13">Cytochrome</fullName>
    </submittedName>
</protein>
<keyword evidence="8 11" id="KW-0408">Iron</keyword>
<feature type="binding site" description="axial binding residue" evidence="11">
    <location>
        <position position="391"/>
    </location>
    <ligand>
        <name>heme</name>
        <dbReference type="ChEBI" id="CHEBI:30413"/>
    </ligand>
    <ligandPart>
        <name>Fe</name>
        <dbReference type="ChEBI" id="CHEBI:18248"/>
    </ligandPart>
</feature>
<evidence type="ECO:0000256" key="8">
    <source>
        <dbReference type="ARBA" id="ARBA00023004"/>
    </source>
</evidence>
<proteinExistence type="inferred from homology"/>
<keyword evidence="3 11" id="KW-0349">Heme</keyword>
<evidence type="ECO:0000256" key="3">
    <source>
        <dbReference type="ARBA" id="ARBA00022617"/>
    </source>
</evidence>
<dbReference type="InterPro" id="IPR017972">
    <property type="entry name" value="Cyt_P450_CS"/>
</dbReference>
<dbReference type="InterPro" id="IPR001128">
    <property type="entry name" value="Cyt_P450"/>
</dbReference>
<keyword evidence="6" id="KW-1133">Transmembrane helix</keyword>
<evidence type="ECO:0000256" key="4">
    <source>
        <dbReference type="ARBA" id="ARBA00022692"/>
    </source>
</evidence>
<dbReference type="PANTHER" id="PTHR47947:SF26">
    <property type="entry name" value="CYTOCHROME P450"/>
    <property type="match status" value="1"/>
</dbReference>